<keyword evidence="2" id="KW-1185">Reference proteome</keyword>
<evidence type="ECO:0000313" key="2">
    <source>
        <dbReference type="Proteomes" id="UP000011058"/>
    </source>
</evidence>
<organism evidence="1 2">
    <name type="scientific">Fibrella aestuarina BUZ 2</name>
    <dbReference type="NCBI Taxonomy" id="1166018"/>
    <lineage>
        <taxon>Bacteria</taxon>
        <taxon>Pseudomonadati</taxon>
        <taxon>Bacteroidota</taxon>
        <taxon>Cytophagia</taxon>
        <taxon>Cytophagales</taxon>
        <taxon>Spirosomataceae</taxon>
        <taxon>Fibrella</taxon>
    </lineage>
</organism>
<evidence type="ECO:0000313" key="1">
    <source>
        <dbReference type="EMBL" id="CCG99654.1"/>
    </source>
</evidence>
<dbReference type="Proteomes" id="UP000011058">
    <property type="component" value="Chromosome"/>
</dbReference>
<gene>
    <name evidence="1" type="ORF">FAES_1644</name>
</gene>
<name>I0K6A1_9BACT</name>
<protein>
    <submittedName>
        <fullName evidence="1">Uncharacterized protein</fullName>
    </submittedName>
</protein>
<sequence length="38" mass="4297">MKLNILVGNSFVRLLQQQPIFGLSDEAEVEKNILLNLV</sequence>
<dbReference type="STRING" id="1166018.FAES_1644"/>
<dbReference type="HOGENOM" id="CLU_3328132_0_0_10"/>
<accession>I0K6A1</accession>
<dbReference type="KEGG" id="fae:FAES_1644"/>
<reference evidence="1 2" key="1">
    <citation type="journal article" date="2012" name="J. Bacteriol.">
        <title>Genome Sequence of Fibrella aestuarina BUZ 2T, a Filamentous Marine Bacterium.</title>
        <authorList>
            <person name="Filippini M."/>
            <person name="Qi W."/>
            <person name="Blom J."/>
            <person name="Goesmann A."/>
            <person name="Smits T.H."/>
            <person name="Bagheri H.C."/>
        </authorList>
    </citation>
    <scope>NUCLEOTIDE SEQUENCE [LARGE SCALE GENOMIC DNA]</scope>
    <source>
        <strain evidence="2">BUZ 2T</strain>
    </source>
</reference>
<dbReference type="EMBL" id="HE796683">
    <property type="protein sequence ID" value="CCG99654.1"/>
    <property type="molecule type" value="Genomic_DNA"/>
</dbReference>
<proteinExistence type="predicted"/>
<dbReference type="AlphaFoldDB" id="I0K6A1"/>